<reference evidence="4" key="1">
    <citation type="submission" date="2022-10" db="EMBL/GenBank/DDBJ databases">
        <title>Genome assembly of Pristionchus species.</title>
        <authorList>
            <person name="Yoshida K."/>
            <person name="Sommer R.J."/>
        </authorList>
    </citation>
    <scope>NUCLEOTIDE SEQUENCE [LARGE SCALE GENOMIC DNA]</scope>
    <source>
        <strain evidence="4">RS5460</strain>
    </source>
</reference>
<dbReference type="InterPro" id="IPR013087">
    <property type="entry name" value="Znf_C2H2_type"/>
</dbReference>
<comment type="caution">
    <text evidence="3">The sequence shown here is derived from an EMBL/GenBank/DDBJ whole genome shotgun (WGS) entry which is preliminary data.</text>
</comment>
<feature type="compositionally biased region" description="Basic and acidic residues" evidence="1">
    <location>
        <begin position="69"/>
        <end position="102"/>
    </location>
</feature>
<feature type="domain" description="C2H2-type" evidence="2">
    <location>
        <begin position="281"/>
        <end position="303"/>
    </location>
</feature>
<protein>
    <recommendedName>
        <fullName evidence="2">C2H2-type domain-containing protein</fullName>
    </recommendedName>
</protein>
<dbReference type="Proteomes" id="UP001328107">
    <property type="component" value="Unassembled WGS sequence"/>
</dbReference>
<dbReference type="AlphaFoldDB" id="A0AAN5D8V7"/>
<evidence type="ECO:0000313" key="3">
    <source>
        <dbReference type="EMBL" id="GMR58571.1"/>
    </source>
</evidence>
<name>A0AAN5D8V7_9BILA</name>
<proteinExistence type="predicted"/>
<evidence type="ECO:0000313" key="4">
    <source>
        <dbReference type="Proteomes" id="UP001328107"/>
    </source>
</evidence>
<feature type="compositionally biased region" description="Polar residues" evidence="1">
    <location>
        <begin position="173"/>
        <end position="187"/>
    </location>
</feature>
<gene>
    <name evidence="3" type="ORF">PMAYCL1PPCAC_28766</name>
</gene>
<organism evidence="3 4">
    <name type="scientific">Pristionchus mayeri</name>
    <dbReference type="NCBI Taxonomy" id="1317129"/>
    <lineage>
        <taxon>Eukaryota</taxon>
        <taxon>Metazoa</taxon>
        <taxon>Ecdysozoa</taxon>
        <taxon>Nematoda</taxon>
        <taxon>Chromadorea</taxon>
        <taxon>Rhabditida</taxon>
        <taxon>Rhabditina</taxon>
        <taxon>Diplogasteromorpha</taxon>
        <taxon>Diplogasteroidea</taxon>
        <taxon>Neodiplogasteridae</taxon>
        <taxon>Pristionchus</taxon>
    </lineage>
</organism>
<accession>A0AAN5D8V7</accession>
<feature type="region of interest" description="Disordered" evidence="1">
    <location>
        <begin position="66"/>
        <end position="187"/>
    </location>
</feature>
<evidence type="ECO:0000259" key="2">
    <source>
        <dbReference type="PROSITE" id="PS00028"/>
    </source>
</evidence>
<keyword evidence="4" id="KW-1185">Reference proteome</keyword>
<feature type="region of interest" description="Disordered" evidence="1">
    <location>
        <begin position="212"/>
        <end position="233"/>
    </location>
</feature>
<feature type="compositionally biased region" description="Basic and acidic residues" evidence="1">
    <location>
        <begin position="157"/>
        <end position="172"/>
    </location>
</feature>
<dbReference type="EMBL" id="BTRK01000006">
    <property type="protein sequence ID" value="GMR58571.1"/>
    <property type="molecule type" value="Genomic_DNA"/>
</dbReference>
<dbReference type="PROSITE" id="PS00028">
    <property type="entry name" value="ZINC_FINGER_C2H2_1"/>
    <property type="match status" value="1"/>
</dbReference>
<sequence>MIMSIDGQINEQGGRAEINFCNFTRLGDLSKEAIIQLNWLSSYDNFTEDLRTFFEKTLQLYSRIQKRSGGVDHTADLPEIPRTRKSSRDAPSLVRDDEHPSGKETGASFLDPSHSHFPTETAADDKENAPQASSSKDQPNEDQMMHHQQEHSQQLVEGREKGARKSRWEKNEPVNSSSMESTTTTQNGISTAVAEAKVRVHQIVLLKQMKDAQEREVNGGEEPMEISSPDRPSPQPLELIHLKDKSVTCVFCDALDHSSLLCKVYTLWELRNQIRLMNNLCFHCLGQFRPECKLPSHRKKCTHCGAHESHPALCKHLYTRPPLLPSSSKQ</sequence>
<evidence type="ECO:0000256" key="1">
    <source>
        <dbReference type="SAM" id="MobiDB-lite"/>
    </source>
</evidence>